<dbReference type="PANTHER" id="PTHR19278:SF9">
    <property type="entry name" value="URIDINE 5'-MONOPHOSPHATE SYNTHASE"/>
    <property type="match status" value="1"/>
</dbReference>
<feature type="binding site" evidence="15">
    <location>
        <position position="439"/>
    </location>
    <ligand>
        <name>substrate</name>
    </ligand>
</feature>
<gene>
    <name evidence="17" type="ORF">TKK_017392</name>
</gene>
<evidence type="ECO:0000256" key="1">
    <source>
        <dbReference type="ARBA" id="ARBA00004861"/>
    </source>
</evidence>
<comment type="caution">
    <text evidence="17">The sequence shown here is derived from an EMBL/GenBank/DDBJ whole genome shotgun (WGS) entry which is preliminary data.</text>
</comment>
<evidence type="ECO:0000256" key="8">
    <source>
        <dbReference type="ARBA" id="ARBA00022676"/>
    </source>
</evidence>
<comment type="similarity">
    <text evidence="4">In the C-terminal section; belongs to the OMP decarboxylase family.</text>
</comment>
<evidence type="ECO:0000256" key="2">
    <source>
        <dbReference type="ARBA" id="ARBA00004889"/>
    </source>
</evidence>
<dbReference type="NCBIfam" id="TIGR01740">
    <property type="entry name" value="pyrF"/>
    <property type="match status" value="1"/>
</dbReference>
<dbReference type="SMART" id="SM00934">
    <property type="entry name" value="OMPdecase"/>
    <property type="match status" value="1"/>
</dbReference>
<evidence type="ECO:0000256" key="10">
    <source>
        <dbReference type="ARBA" id="ARBA00022793"/>
    </source>
</evidence>
<dbReference type="PANTHER" id="PTHR19278">
    <property type="entry name" value="OROTATE PHOSPHORIBOSYLTRANSFERASE"/>
    <property type="match status" value="1"/>
</dbReference>
<keyword evidence="13" id="KW-0511">Multifunctional enzyme</keyword>
<evidence type="ECO:0000313" key="18">
    <source>
        <dbReference type="Proteomes" id="UP001627154"/>
    </source>
</evidence>
<evidence type="ECO:0000256" key="13">
    <source>
        <dbReference type="ARBA" id="ARBA00023268"/>
    </source>
</evidence>
<dbReference type="HAMAP" id="MF_01208">
    <property type="entry name" value="PyrE"/>
    <property type="match status" value="1"/>
</dbReference>
<evidence type="ECO:0000256" key="4">
    <source>
        <dbReference type="ARBA" id="ARBA00009769"/>
    </source>
</evidence>
<feature type="binding site" evidence="15">
    <location>
        <position position="440"/>
    </location>
    <ligand>
        <name>substrate</name>
    </ligand>
</feature>
<dbReference type="InterPro" id="IPR029057">
    <property type="entry name" value="PRTase-like"/>
</dbReference>
<dbReference type="InterPro" id="IPR014732">
    <property type="entry name" value="OMPdecase"/>
</dbReference>
<keyword evidence="10" id="KW-0210">Decarboxylase</keyword>
<feature type="binding site" evidence="15">
    <location>
        <position position="248"/>
    </location>
    <ligand>
        <name>substrate</name>
    </ligand>
</feature>
<evidence type="ECO:0000256" key="6">
    <source>
        <dbReference type="ARBA" id="ARBA00012321"/>
    </source>
</evidence>
<evidence type="ECO:0000256" key="12">
    <source>
        <dbReference type="ARBA" id="ARBA00023239"/>
    </source>
</evidence>
<dbReference type="Pfam" id="PF00215">
    <property type="entry name" value="OMPdecase"/>
    <property type="match status" value="1"/>
</dbReference>
<comment type="similarity">
    <text evidence="3">In the N-terminal section; belongs to the purine/pyrimidine phosphoribosyltransferase family.</text>
</comment>
<feature type="binding site" evidence="15">
    <location>
        <position position="363"/>
    </location>
    <ligand>
        <name>substrate</name>
    </ligand>
</feature>
<dbReference type="InterPro" id="IPR013785">
    <property type="entry name" value="Aldolase_TIM"/>
</dbReference>
<dbReference type="SUPFAM" id="SSF51366">
    <property type="entry name" value="Ribulose-phoshate binding barrel"/>
    <property type="match status" value="1"/>
</dbReference>
<keyword evidence="18" id="KW-1185">Reference proteome</keyword>
<keyword evidence="11" id="KW-0665">Pyrimidine biosynthesis</keyword>
<reference evidence="17 18" key="1">
    <citation type="journal article" date="2024" name="bioRxiv">
        <title>A reference genome for Trichogramma kaykai: A tiny desert-dwelling parasitoid wasp with competing sex-ratio distorters.</title>
        <authorList>
            <person name="Culotta J."/>
            <person name="Lindsey A.R."/>
        </authorList>
    </citation>
    <scope>NUCLEOTIDE SEQUENCE [LARGE SCALE GENOMIC DNA]</scope>
    <source>
        <strain evidence="17 18">KSX58</strain>
    </source>
</reference>
<name>A0ABD2W4G9_9HYME</name>
<comment type="pathway">
    <text evidence="2">Pyrimidine metabolism; UMP biosynthesis via de novo pathway; UMP from orotate: step 1/2.</text>
</comment>
<dbReference type="Proteomes" id="UP001627154">
    <property type="component" value="Unassembled WGS sequence"/>
</dbReference>
<sequence length="472" mass="52536">MDAQLRKLAVKLHHIGAIKYGNFTTKVGLQTPIYIDLRVIISDPDLLEELSLALWSLSDEEDKHHHVCGVPYTALPLATTISLKSRVPMLIRRKEAKSYGTKKMIEGLYEKGDTAVIIEDIITSGSSIIETVKDLKKEGLNVNKAFVIVNREQGGKKNLEDAGITVKYLFTMTQLVDYLYQEGIFTQQCVDEVKEYIKNSQIPMKVKVENERLIQSFSTRAKASKNQSAIKLFKLMEQKQTTLCLAADFIKSQEILDIAQLAGPHIAVLKVHIDIVEDYNKDLIQNLKNLAKTHNFMIMEDRKFADIGQVVSQQFRNGIYSIAEWADLVTVHPVPGKGIIQGIGKGLDECSEDKGIFIVAEMSSAGALTTGEYVEKAVKEVADSEMVTGFVCQTNIFKDPGLIQLTPGVKLVESADDLGQQYNTPNAVVDKGADLIVVGRGITQAKDQLSAVLEYKKVLWEAYKKRVVENTE</sequence>
<dbReference type="EMBL" id="JBJJXI010000137">
    <property type="protein sequence ID" value="KAL3387476.1"/>
    <property type="molecule type" value="Genomic_DNA"/>
</dbReference>
<dbReference type="CDD" id="cd06223">
    <property type="entry name" value="PRTases_typeI"/>
    <property type="match status" value="1"/>
</dbReference>
<evidence type="ECO:0000256" key="5">
    <source>
        <dbReference type="ARBA" id="ARBA00011971"/>
    </source>
</evidence>
<evidence type="ECO:0000256" key="14">
    <source>
        <dbReference type="PIRSR" id="PIRSR614732-1"/>
    </source>
</evidence>
<evidence type="ECO:0000256" key="11">
    <source>
        <dbReference type="ARBA" id="ARBA00022975"/>
    </source>
</evidence>
<feature type="active site" description="For OMPdecase activity" evidence="14">
    <location>
        <position position="306"/>
    </location>
</feature>
<feature type="domain" description="Orotidine 5'-phosphate decarboxylase" evidence="16">
    <location>
        <begin position="242"/>
        <end position="455"/>
    </location>
</feature>
<accession>A0ABD2W4G9</accession>
<feature type="binding site" evidence="15">
    <location>
        <position position="420"/>
    </location>
    <ligand>
        <name>substrate</name>
    </ligand>
</feature>
<dbReference type="SUPFAM" id="SSF53271">
    <property type="entry name" value="PRTase-like"/>
    <property type="match status" value="1"/>
</dbReference>
<dbReference type="InterPro" id="IPR004467">
    <property type="entry name" value="Or_phspho_trans_dom"/>
</dbReference>
<keyword evidence="9" id="KW-0808">Transferase</keyword>
<dbReference type="EC" id="2.4.2.10" evidence="5"/>
<dbReference type="FunFam" id="3.20.20.70:FF:000114">
    <property type="entry name" value="Decarboxylase,orotidine phosphate"/>
    <property type="match status" value="1"/>
</dbReference>
<protein>
    <recommendedName>
        <fullName evidence="7">Uridine 5'-monophosphate synthase</fullName>
        <ecNumber evidence="5">2.4.2.10</ecNumber>
        <ecNumber evidence="6">4.1.1.23</ecNumber>
    </recommendedName>
</protein>
<dbReference type="AlphaFoldDB" id="A0ABD2W4G9"/>
<dbReference type="EC" id="4.1.1.23" evidence="6"/>
<dbReference type="InterPro" id="IPR000836">
    <property type="entry name" value="PRTase_dom"/>
</dbReference>
<evidence type="ECO:0000256" key="3">
    <source>
        <dbReference type="ARBA" id="ARBA00006221"/>
    </source>
</evidence>
<dbReference type="FunFam" id="3.40.50.2020:FF:000025">
    <property type="entry name" value="Uridine monophosphate synthetase"/>
    <property type="match status" value="1"/>
</dbReference>
<dbReference type="GO" id="GO:0004588">
    <property type="term" value="F:orotate phosphoribosyltransferase activity"/>
    <property type="evidence" value="ECO:0007669"/>
    <property type="project" value="UniProtKB-EC"/>
</dbReference>
<evidence type="ECO:0000259" key="16">
    <source>
        <dbReference type="SMART" id="SM00934"/>
    </source>
</evidence>
<dbReference type="Pfam" id="PF00156">
    <property type="entry name" value="Pribosyltran"/>
    <property type="match status" value="1"/>
</dbReference>
<evidence type="ECO:0000256" key="7">
    <source>
        <dbReference type="ARBA" id="ARBA00015047"/>
    </source>
</evidence>
<evidence type="ECO:0000313" key="17">
    <source>
        <dbReference type="EMBL" id="KAL3387476.1"/>
    </source>
</evidence>
<dbReference type="InterPro" id="IPR001754">
    <property type="entry name" value="OMPdeCOase_dom"/>
</dbReference>
<dbReference type="NCBIfam" id="TIGR00336">
    <property type="entry name" value="pyrE"/>
    <property type="match status" value="1"/>
</dbReference>
<dbReference type="GO" id="GO:0006221">
    <property type="term" value="P:pyrimidine nucleotide biosynthetic process"/>
    <property type="evidence" value="ECO:0007669"/>
    <property type="project" value="UniProtKB-KW"/>
</dbReference>
<feature type="active site" description="For OMPdecase activity" evidence="14">
    <location>
        <position position="303"/>
    </location>
</feature>
<dbReference type="Gene3D" id="3.20.20.70">
    <property type="entry name" value="Aldolase class I"/>
    <property type="match status" value="1"/>
</dbReference>
<dbReference type="InterPro" id="IPR011060">
    <property type="entry name" value="RibuloseP-bd_barrel"/>
</dbReference>
<keyword evidence="12" id="KW-0456">Lyase</keyword>
<dbReference type="InterPro" id="IPR023031">
    <property type="entry name" value="OPRT"/>
</dbReference>
<organism evidence="17 18">
    <name type="scientific">Trichogramma kaykai</name>
    <dbReference type="NCBI Taxonomy" id="54128"/>
    <lineage>
        <taxon>Eukaryota</taxon>
        <taxon>Metazoa</taxon>
        <taxon>Ecdysozoa</taxon>
        <taxon>Arthropoda</taxon>
        <taxon>Hexapoda</taxon>
        <taxon>Insecta</taxon>
        <taxon>Pterygota</taxon>
        <taxon>Neoptera</taxon>
        <taxon>Endopterygota</taxon>
        <taxon>Hymenoptera</taxon>
        <taxon>Apocrita</taxon>
        <taxon>Proctotrupomorpha</taxon>
        <taxon>Chalcidoidea</taxon>
        <taxon>Trichogrammatidae</taxon>
        <taxon>Trichogramma</taxon>
    </lineage>
</organism>
<proteinExistence type="inferred from homology"/>
<dbReference type="Gene3D" id="3.40.50.2020">
    <property type="match status" value="1"/>
</dbReference>
<feature type="binding site" evidence="15">
    <location>
        <position position="270"/>
    </location>
    <ligand>
        <name>substrate</name>
    </ligand>
</feature>
<dbReference type="GO" id="GO:0004590">
    <property type="term" value="F:orotidine-5'-phosphate decarboxylase activity"/>
    <property type="evidence" value="ECO:0007669"/>
    <property type="project" value="UniProtKB-EC"/>
</dbReference>
<evidence type="ECO:0000256" key="9">
    <source>
        <dbReference type="ARBA" id="ARBA00022679"/>
    </source>
</evidence>
<evidence type="ECO:0000256" key="15">
    <source>
        <dbReference type="PIRSR" id="PIRSR614732-2"/>
    </source>
</evidence>
<feature type="active site" description="For OMPdecase activity" evidence="14">
    <location>
        <position position="301"/>
    </location>
</feature>
<comment type="pathway">
    <text evidence="1">Pyrimidine metabolism; UMP biosynthesis via de novo pathway; UMP from orotate: step 2/2.</text>
</comment>
<dbReference type="CDD" id="cd04725">
    <property type="entry name" value="OMP_decarboxylase_like"/>
    <property type="match status" value="1"/>
</dbReference>
<keyword evidence="8" id="KW-0328">Glycosyltransferase</keyword>